<comment type="caution">
    <text evidence="1">The sequence shown here is derived from an EMBL/GenBank/DDBJ whole genome shotgun (WGS) entry which is preliminary data.</text>
</comment>
<reference evidence="1 2" key="1">
    <citation type="submission" date="2023-01" db="EMBL/GenBank/DDBJ databases">
        <title>Psychrosphaera sp. nov., isolated from marine algae.</title>
        <authorList>
            <person name="Bayburt H."/>
            <person name="Choi B.J."/>
            <person name="Kim J.M."/>
            <person name="Choi D.G."/>
            <person name="Jeon C.O."/>
        </authorList>
    </citation>
    <scope>NUCLEOTIDE SEQUENCE [LARGE SCALE GENOMIC DNA]</scope>
    <source>
        <strain evidence="1 2">G1-22</strain>
    </source>
</reference>
<gene>
    <name evidence="1" type="ORF">PN838_16050</name>
</gene>
<dbReference type="Proteomes" id="UP001528411">
    <property type="component" value="Unassembled WGS sequence"/>
</dbReference>
<protein>
    <submittedName>
        <fullName evidence="1">Uncharacterized protein</fullName>
    </submittedName>
</protein>
<dbReference type="EMBL" id="JAQOMS010000002">
    <property type="protein sequence ID" value="MDC2889999.1"/>
    <property type="molecule type" value="Genomic_DNA"/>
</dbReference>
<keyword evidence="2" id="KW-1185">Reference proteome</keyword>
<organism evidence="1 2">
    <name type="scientific">Psychrosphaera algicola</name>
    <dbReference type="NCBI Taxonomy" id="3023714"/>
    <lineage>
        <taxon>Bacteria</taxon>
        <taxon>Pseudomonadati</taxon>
        <taxon>Pseudomonadota</taxon>
        <taxon>Gammaproteobacteria</taxon>
        <taxon>Alteromonadales</taxon>
        <taxon>Pseudoalteromonadaceae</taxon>
        <taxon>Psychrosphaera</taxon>
    </lineage>
</organism>
<evidence type="ECO:0000313" key="1">
    <source>
        <dbReference type="EMBL" id="MDC2889999.1"/>
    </source>
</evidence>
<evidence type="ECO:0000313" key="2">
    <source>
        <dbReference type="Proteomes" id="UP001528411"/>
    </source>
</evidence>
<name>A0ABT5FG11_9GAMM</name>
<proteinExistence type="predicted"/>
<accession>A0ABT5FG11</accession>
<sequence>MFSFSDFVEAHDFSDGSGCVLFHTETGESLAYACTTDVLLSNQTNEINNIVSLLLEKRFIQST</sequence>
<dbReference type="RefSeq" id="WP_215961927.1">
    <property type="nucleotide sequence ID" value="NZ_JAQOMS010000002.1"/>
</dbReference>